<evidence type="ECO:0000313" key="2">
    <source>
        <dbReference type="Proteomes" id="UP000711178"/>
    </source>
</evidence>
<name>A0ABS7FIQ2_9NEIS</name>
<keyword evidence="2" id="KW-1185">Reference proteome</keyword>
<accession>A0ABS7FIQ2</accession>
<protein>
    <submittedName>
        <fullName evidence="1">Uncharacterized protein</fullName>
    </submittedName>
</protein>
<organism evidence="1 2">
    <name type="scientific">Chromobacterium subtsugae</name>
    <dbReference type="NCBI Taxonomy" id="251747"/>
    <lineage>
        <taxon>Bacteria</taxon>
        <taxon>Pseudomonadati</taxon>
        <taxon>Pseudomonadota</taxon>
        <taxon>Betaproteobacteria</taxon>
        <taxon>Neisseriales</taxon>
        <taxon>Chromobacteriaceae</taxon>
        <taxon>Chromobacterium</taxon>
    </lineage>
</organism>
<evidence type="ECO:0000313" key="1">
    <source>
        <dbReference type="EMBL" id="MBW8289934.1"/>
    </source>
</evidence>
<proteinExistence type="predicted"/>
<reference evidence="1 2" key="1">
    <citation type="submission" date="2021-05" db="EMBL/GenBank/DDBJ databases">
        <title>Draft Whole Genome Sequencing Of Biosensor Chromobacterium violaceum Strain CV026 Reveals A Regulatory RNA In Chromobacterium violaceum Phenotype Regulatory Network.</title>
        <authorList>
            <person name="Hong K.W."/>
            <person name="Chan K.G."/>
            <person name="Chang C.-Y."/>
        </authorList>
    </citation>
    <scope>NUCLEOTIDE SEQUENCE [LARGE SCALE GENOMIC DNA]</scope>
    <source>
        <strain evidence="1 2">ATCC 31532</strain>
    </source>
</reference>
<sequence>MNAPIYRNKLEVLLKLLEQNTSLEVVSNYLKHKKLTFSAPSWEQMIEKRIKPALEKHELTEDDLIKLLRDAEECGHQHVQLWTVDASVAKKLIDQQFVHSRLTAIGKGHLIDSPDVLDLPSIPTLTDVRWVISGEAGTALVLKVTETRYVRKVLRERQRGNIVAVFYSVLPKRTVNVAKLNSDGVLELRIASHTNSTAYRKSVVQLLLLLQPFLLESDKIAFDKIYNKLDLGVIKGRLWSEKEKLSDVVRSSDLSMRNDNGNVMKASTGKESASLSNDSGVLSSINSFMEHDGYCDSSNFWFVRRENELVPTKDIHVQLTGEINEFILTARCTPGDYNYVLRQIRLLNS</sequence>
<gene>
    <name evidence="1" type="ORF">KIF53_20040</name>
</gene>
<dbReference type="GeneID" id="89684344"/>
<dbReference type="RefSeq" id="WP_146008373.1">
    <property type="nucleotide sequence ID" value="NZ_CP142381.1"/>
</dbReference>
<comment type="caution">
    <text evidence="1">The sequence shown here is derived from an EMBL/GenBank/DDBJ whole genome shotgun (WGS) entry which is preliminary data.</text>
</comment>
<dbReference type="Proteomes" id="UP000711178">
    <property type="component" value="Unassembled WGS sequence"/>
</dbReference>
<dbReference type="EMBL" id="JAHDTB010000027">
    <property type="protein sequence ID" value="MBW8289934.1"/>
    <property type="molecule type" value="Genomic_DNA"/>
</dbReference>